<evidence type="ECO:0000256" key="2">
    <source>
        <dbReference type="SAM" id="Phobius"/>
    </source>
</evidence>
<keyword evidence="2" id="KW-1133">Transmembrane helix</keyword>
<keyword evidence="4" id="KW-1185">Reference proteome</keyword>
<keyword evidence="2" id="KW-0472">Membrane</keyword>
<reference evidence="3 4" key="1">
    <citation type="submission" date="2020-06" db="EMBL/GenBank/DDBJ databases">
        <title>NJ-3-1, isolated from saline soil.</title>
        <authorList>
            <person name="Cui H.L."/>
            <person name="Shi X."/>
        </authorList>
    </citation>
    <scope>NUCLEOTIDE SEQUENCE [LARGE SCALE GENOMIC DNA]</scope>
    <source>
        <strain evidence="3 4">NJ-3-1</strain>
    </source>
</reference>
<evidence type="ECO:0000313" key="4">
    <source>
        <dbReference type="Proteomes" id="UP000509626"/>
    </source>
</evidence>
<feature type="transmembrane region" description="Helical" evidence="2">
    <location>
        <begin position="235"/>
        <end position="256"/>
    </location>
</feature>
<dbReference type="EMBL" id="CP058579">
    <property type="protein sequence ID" value="QLG63211.1"/>
    <property type="molecule type" value="Genomic_DNA"/>
</dbReference>
<evidence type="ECO:0008006" key="5">
    <source>
        <dbReference type="Google" id="ProtNLM"/>
    </source>
</evidence>
<dbReference type="Pfam" id="PF17231">
    <property type="entry name" value="DUF5305"/>
    <property type="match status" value="1"/>
</dbReference>
<proteinExistence type="predicted"/>
<dbReference type="AlphaFoldDB" id="A0A7D5LCD7"/>
<dbReference type="GeneID" id="56039056"/>
<feature type="region of interest" description="Disordered" evidence="1">
    <location>
        <begin position="334"/>
        <end position="367"/>
    </location>
</feature>
<protein>
    <recommendedName>
        <fullName evidence="5">DUF5305 domain-containing protein</fullName>
    </recommendedName>
</protein>
<keyword evidence="2" id="KW-0812">Transmembrane</keyword>
<dbReference type="Proteomes" id="UP000509626">
    <property type="component" value="Chromosome"/>
</dbReference>
<gene>
    <name evidence="3" type="ORF">HUG12_16315</name>
</gene>
<accession>A0A7D5LCD7</accession>
<evidence type="ECO:0000256" key="1">
    <source>
        <dbReference type="SAM" id="MobiDB-lite"/>
    </source>
</evidence>
<evidence type="ECO:0000313" key="3">
    <source>
        <dbReference type="EMBL" id="QLG63211.1"/>
    </source>
</evidence>
<organism evidence="3 4">
    <name type="scientific">Halorarum salinum</name>
    <dbReference type="NCBI Taxonomy" id="2743089"/>
    <lineage>
        <taxon>Archaea</taxon>
        <taxon>Methanobacteriati</taxon>
        <taxon>Methanobacteriota</taxon>
        <taxon>Stenosarchaea group</taxon>
        <taxon>Halobacteria</taxon>
        <taxon>Halobacteriales</taxon>
        <taxon>Haloferacaceae</taxon>
        <taxon>Halorarum</taxon>
    </lineage>
</organism>
<dbReference type="KEGG" id="halu:HUG12_16315"/>
<dbReference type="OrthoDB" id="270764at2157"/>
<feature type="compositionally biased region" description="Basic and acidic residues" evidence="1">
    <location>
        <begin position="349"/>
        <end position="358"/>
    </location>
</feature>
<name>A0A7D5LCD7_9EURY</name>
<sequence>MIRYPGLARTKLFISDYGRELAAVLAVIGVLFIGGAGWIYAHPPTTTVTDQTNEQTIRSTLHPSAVVTGDSALYRSGERVENQPIYLIAATPNLTLTLETTVPADQPVQVDQHVELVMQAAHNEDAFWQETRDLERSRKSTSNGSVTTSTKINVPQLKEQVRPIENELGRDGSLRVFVRVRTSYETSQYSGTLNRTTPLQLSERSYEIDPLTLERTESTPETREVVVPTRDTSAYAIPAGIGVTALLIAGVVGGLYSRREQWGAVEDQIHQNRYAEWISEGTLSPGIGSQYVQVDSLEDLVDIGIDMGKRVIQDFGKDAYAVIDGEIVYYYGEGTPWPERTSEPMTTDESAKGDERDQNGSSDGNPP</sequence>
<dbReference type="InterPro" id="IPR035185">
    <property type="entry name" value="DUF5305"/>
</dbReference>
<feature type="transmembrane region" description="Helical" evidence="2">
    <location>
        <begin position="21"/>
        <end position="41"/>
    </location>
</feature>
<dbReference type="RefSeq" id="WP_179269796.1">
    <property type="nucleotide sequence ID" value="NZ_CP058579.1"/>
</dbReference>